<sequence>MSLAIRQCMDGTGLTVRCHLHVVVDSASFSVFVVIEHGHSCVSRGVLFNQFTVT</sequence>
<evidence type="ECO:0000313" key="1">
    <source>
        <dbReference type="EMBL" id="JAH53355.1"/>
    </source>
</evidence>
<reference evidence="1" key="1">
    <citation type="submission" date="2014-11" db="EMBL/GenBank/DDBJ databases">
        <authorList>
            <person name="Amaro Gonzalez C."/>
        </authorList>
    </citation>
    <scope>NUCLEOTIDE SEQUENCE</scope>
</reference>
<dbReference type="EMBL" id="GBXM01055222">
    <property type="protein sequence ID" value="JAH53355.1"/>
    <property type="molecule type" value="Transcribed_RNA"/>
</dbReference>
<dbReference type="AlphaFoldDB" id="A0A0E9TKG8"/>
<reference evidence="1" key="2">
    <citation type="journal article" date="2015" name="Fish Shellfish Immunol.">
        <title>Early steps in the European eel (Anguilla anguilla)-Vibrio vulnificus interaction in the gills: Role of the RtxA13 toxin.</title>
        <authorList>
            <person name="Callol A."/>
            <person name="Pajuelo D."/>
            <person name="Ebbesson L."/>
            <person name="Teles M."/>
            <person name="MacKenzie S."/>
            <person name="Amaro C."/>
        </authorList>
    </citation>
    <scope>NUCLEOTIDE SEQUENCE</scope>
</reference>
<accession>A0A0E9TKG8</accession>
<protein>
    <submittedName>
        <fullName evidence="1">Uncharacterized protein</fullName>
    </submittedName>
</protein>
<proteinExistence type="predicted"/>
<organism evidence="1">
    <name type="scientific">Anguilla anguilla</name>
    <name type="common">European freshwater eel</name>
    <name type="synonym">Muraena anguilla</name>
    <dbReference type="NCBI Taxonomy" id="7936"/>
    <lineage>
        <taxon>Eukaryota</taxon>
        <taxon>Metazoa</taxon>
        <taxon>Chordata</taxon>
        <taxon>Craniata</taxon>
        <taxon>Vertebrata</taxon>
        <taxon>Euteleostomi</taxon>
        <taxon>Actinopterygii</taxon>
        <taxon>Neopterygii</taxon>
        <taxon>Teleostei</taxon>
        <taxon>Anguilliformes</taxon>
        <taxon>Anguillidae</taxon>
        <taxon>Anguilla</taxon>
    </lineage>
</organism>
<name>A0A0E9TKG8_ANGAN</name>